<dbReference type="SUPFAM" id="SSF53756">
    <property type="entry name" value="UDP-Glycosyltransferase/glycogen phosphorylase"/>
    <property type="match status" value="1"/>
</dbReference>
<protein>
    <submittedName>
        <fullName evidence="3">Glycosyl transferases group 1</fullName>
    </submittedName>
</protein>
<dbReference type="KEGG" id="obg:Verru16b_01663"/>
<organism evidence="3 4">
    <name type="scientific">Lacunisphaera limnophila</name>
    <dbReference type="NCBI Taxonomy" id="1838286"/>
    <lineage>
        <taxon>Bacteria</taxon>
        <taxon>Pseudomonadati</taxon>
        <taxon>Verrucomicrobiota</taxon>
        <taxon>Opitutia</taxon>
        <taxon>Opitutales</taxon>
        <taxon>Opitutaceae</taxon>
        <taxon>Lacunisphaera</taxon>
    </lineage>
</organism>
<dbReference type="Pfam" id="PF13692">
    <property type="entry name" value="Glyco_trans_1_4"/>
    <property type="match status" value="1"/>
</dbReference>
<dbReference type="PANTHER" id="PTHR12526">
    <property type="entry name" value="GLYCOSYLTRANSFERASE"/>
    <property type="match status" value="1"/>
</dbReference>
<dbReference type="EMBL" id="CP016094">
    <property type="protein sequence ID" value="AOS44600.1"/>
    <property type="molecule type" value="Genomic_DNA"/>
</dbReference>
<dbReference type="OrthoDB" id="9802525at2"/>
<dbReference type="Proteomes" id="UP000095228">
    <property type="component" value="Chromosome"/>
</dbReference>
<dbReference type="Gene3D" id="3.40.50.2000">
    <property type="entry name" value="Glycogen Phosphorylase B"/>
    <property type="match status" value="1"/>
</dbReference>
<evidence type="ECO:0000313" key="3">
    <source>
        <dbReference type="EMBL" id="AOS44600.1"/>
    </source>
</evidence>
<evidence type="ECO:0000256" key="2">
    <source>
        <dbReference type="ARBA" id="ARBA00022679"/>
    </source>
</evidence>
<keyword evidence="1" id="KW-0328">Glycosyltransferase</keyword>
<evidence type="ECO:0000256" key="1">
    <source>
        <dbReference type="ARBA" id="ARBA00022676"/>
    </source>
</evidence>
<keyword evidence="2 3" id="KW-0808">Transferase</keyword>
<dbReference type="STRING" id="1838286.Verru16b_01663"/>
<dbReference type="RefSeq" id="WP_069961834.1">
    <property type="nucleotide sequence ID" value="NZ_CP016094.1"/>
</dbReference>
<dbReference type="AlphaFoldDB" id="A0A1D8AUN3"/>
<sequence length="391" mass="42030">MSGGGPVRLLHVAPWIRTTGGVETLLARHAQADAALGFDARQLALFDRTSGATDDAYATQGFSWRSTPRGMQAAMARACAARAGSVIAWHNAWGLPWFAPADGSSRRIACLQDSVTHFGPLLPGLAGWVDGVTCLSAAAARSIRAGLPELPPERVAVMPLPIAAPPGLSATRPARDEWVIGCAGRLVRAQKRWDRLVPFVAELRRLGVRHRLEIISDGPLRPWLEKRLGADPAIRFLGWQTRDDYWKRMQDWDAAVSFTDHEGGPIVLLEAMAAGVIPLYPAVGGSLGDECAPLVDPRCLYPAGDAVAAARVLAELRAAPPAELEAMRSRAQAVARTHSPEEYEQAFARLVRAVTAGPRLSRPPGGVRPGRLADWLPLGLLTRVWPAALGR</sequence>
<proteinExistence type="predicted"/>
<accession>A0A1D8AUN3</accession>
<reference evidence="3 4" key="1">
    <citation type="submission" date="2016-06" db="EMBL/GenBank/DDBJ databases">
        <title>Three novel species with peptidoglycan cell walls form the new genus Lacunisphaera gen. nov. in the family Opitutaceae of the verrucomicrobial subdivision 4.</title>
        <authorList>
            <person name="Rast P."/>
            <person name="Gloeckner I."/>
            <person name="Jogler M."/>
            <person name="Boedeker C."/>
            <person name="Jeske O."/>
            <person name="Wiegand S."/>
            <person name="Reinhardt R."/>
            <person name="Schumann P."/>
            <person name="Rohde M."/>
            <person name="Spring S."/>
            <person name="Gloeckner F.O."/>
            <person name="Jogler C."/>
        </authorList>
    </citation>
    <scope>NUCLEOTIDE SEQUENCE [LARGE SCALE GENOMIC DNA]</scope>
    <source>
        <strain evidence="3 4">IG16b</strain>
    </source>
</reference>
<dbReference type="CDD" id="cd03801">
    <property type="entry name" value="GT4_PimA-like"/>
    <property type="match status" value="1"/>
</dbReference>
<evidence type="ECO:0000313" key="4">
    <source>
        <dbReference type="Proteomes" id="UP000095228"/>
    </source>
</evidence>
<keyword evidence="4" id="KW-1185">Reference proteome</keyword>
<gene>
    <name evidence="3" type="ORF">Verru16b_01663</name>
</gene>
<dbReference type="PANTHER" id="PTHR12526:SF510">
    <property type="entry name" value="D-INOSITOL 3-PHOSPHATE GLYCOSYLTRANSFERASE"/>
    <property type="match status" value="1"/>
</dbReference>
<name>A0A1D8AUN3_9BACT</name>
<dbReference type="GO" id="GO:0016757">
    <property type="term" value="F:glycosyltransferase activity"/>
    <property type="evidence" value="ECO:0007669"/>
    <property type="project" value="UniProtKB-KW"/>
</dbReference>